<protein>
    <submittedName>
        <fullName evidence="1">Uncharacterized protein</fullName>
    </submittedName>
</protein>
<accession>A0A3T0KZ93</accession>
<keyword evidence="1" id="KW-0614">Plasmid</keyword>
<dbReference type="Proteomes" id="UP000283095">
    <property type="component" value="Plasmid pOM18"/>
</dbReference>
<dbReference type="EMBL" id="CP026096">
    <property type="protein sequence ID" value="AZV45665.1"/>
    <property type="molecule type" value="Genomic_DNA"/>
</dbReference>
<evidence type="ECO:0000313" key="2">
    <source>
        <dbReference type="Proteomes" id="UP000283095"/>
    </source>
</evidence>
<dbReference type="KEGG" id="pasa:BAOM_p012"/>
<organism evidence="1 2">
    <name type="scientific">Peribacillus asahii</name>
    <dbReference type="NCBI Taxonomy" id="228899"/>
    <lineage>
        <taxon>Bacteria</taxon>
        <taxon>Bacillati</taxon>
        <taxon>Bacillota</taxon>
        <taxon>Bacilli</taxon>
        <taxon>Bacillales</taxon>
        <taxon>Bacillaceae</taxon>
        <taxon>Peribacillus</taxon>
    </lineage>
</organism>
<gene>
    <name evidence="1" type="ORF">BAOM_p012</name>
</gene>
<proteinExistence type="predicted"/>
<geneLocation type="plasmid" evidence="2">
    <name>pom18</name>
</geneLocation>
<dbReference type="RefSeq" id="WP_127762720.1">
    <property type="nucleotide sequence ID" value="NZ_CP026096.1"/>
</dbReference>
<dbReference type="OrthoDB" id="2908072at2"/>
<sequence length="99" mass="11598">MVYRPTVRYSDVFKEYVDSVFNSTRLDRNQIIRLALFIAAHSEEYKSILKKYKITDVSLPHPNWGLTDDGYWKDQNYIKIDTNKPIFVLEQGGIKIVIG</sequence>
<evidence type="ECO:0000313" key="1">
    <source>
        <dbReference type="EMBL" id="AZV45665.1"/>
    </source>
</evidence>
<name>A0A3T0KZ93_9BACI</name>
<dbReference type="AlphaFoldDB" id="A0A3T0KZ93"/>
<reference evidence="1 2" key="1">
    <citation type="submission" date="2018-01" db="EMBL/GenBank/DDBJ databases">
        <title>Bacillus asahii Genome sequencing and assembly.</title>
        <authorList>
            <person name="Jiang H."/>
            <person name="Feng Y."/>
            <person name="Zhao F."/>
            <person name="Lin X."/>
        </authorList>
    </citation>
    <scope>NUCLEOTIDE SEQUENCE [LARGE SCALE GENOMIC DNA]</scope>
    <source>
        <strain evidence="1 2">OM18</strain>
        <plasmid evidence="2">pom18</plasmid>
    </source>
</reference>